<sequence>MDTLCSMESICRVLAIVPSACCVHVSRQTDPERRSLQTVRDEVLSGHI</sequence>
<dbReference type="EMBL" id="JBHLSS010000035">
    <property type="protein sequence ID" value="MFC0709016.1"/>
    <property type="molecule type" value="Genomic_DNA"/>
</dbReference>
<name>A0ABV6SIS4_AZOPA</name>
<proteinExistence type="predicted"/>
<evidence type="ECO:0008006" key="3">
    <source>
        <dbReference type="Google" id="ProtNLM"/>
    </source>
</evidence>
<evidence type="ECO:0000313" key="2">
    <source>
        <dbReference type="Proteomes" id="UP001589891"/>
    </source>
</evidence>
<accession>A0ABV6SIS4</accession>
<gene>
    <name evidence="1" type="ORF">ACFFGX_05215</name>
</gene>
<reference evidence="1 2" key="1">
    <citation type="submission" date="2024-09" db="EMBL/GenBank/DDBJ databases">
        <authorList>
            <person name="Sun Q."/>
            <person name="Mori K."/>
        </authorList>
    </citation>
    <scope>NUCLEOTIDE SEQUENCE [LARGE SCALE GENOMIC DNA]</scope>
    <source>
        <strain evidence="1 2">NCAIM B.01794</strain>
    </source>
</reference>
<comment type="caution">
    <text evidence="1">The sequence shown here is derived from an EMBL/GenBank/DDBJ whole genome shotgun (WGS) entry which is preliminary data.</text>
</comment>
<dbReference type="Proteomes" id="UP001589891">
    <property type="component" value="Unassembled WGS sequence"/>
</dbReference>
<dbReference type="RefSeq" id="WP_376943522.1">
    <property type="nucleotide sequence ID" value="NZ_CP171449.1"/>
</dbReference>
<evidence type="ECO:0000313" key="1">
    <source>
        <dbReference type="EMBL" id="MFC0709016.1"/>
    </source>
</evidence>
<organism evidence="1 2">
    <name type="scientific">Azorhizophilus paspali</name>
    <name type="common">Azotobacter paspali</name>
    <dbReference type="NCBI Taxonomy" id="69963"/>
    <lineage>
        <taxon>Bacteria</taxon>
        <taxon>Pseudomonadati</taxon>
        <taxon>Pseudomonadota</taxon>
        <taxon>Gammaproteobacteria</taxon>
        <taxon>Pseudomonadales</taxon>
        <taxon>Pseudomonadaceae</taxon>
        <taxon>Azorhizophilus</taxon>
    </lineage>
</organism>
<protein>
    <recommendedName>
        <fullName evidence="3">Transposase</fullName>
    </recommendedName>
</protein>
<keyword evidence="2" id="KW-1185">Reference proteome</keyword>